<feature type="compositionally biased region" description="Low complexity" evidence="4">
    <location>
        <begin position="58"/>
        <end position="67"/>
    </location>
</feature>
<dbReference type="PANTHER" id="PTHR30290">
    <property type="entry name" value="PERIPLASMIC BINDING COMPONENT OF ABC TRANSPORTER"/>
    <property type="match status" value="1"/>
</dbReference>
<feature type="region of interest" description="Disordered" evidence="4">
    <location>
        <begin position="50"/>
        <end position="77"/>
    </location>
</feature>
<dbReference type="Pfam" id="PF00496">
    <property type="entry name" value="SBP_bac_5"/>
    <property type="match status" value="1"/>
</dbReference>
<evidence type="ECO:0000256" key="4">
    <source>
        <dbReference type="SAM" id="MobiDB-lite"/>
    </source>
</evidence>
<dbReference type="Gene3D" id="3.40.190.10">
    <property type="entry name" value="Periplasmic binding protein-like II"/>
    <property type="match status" value="1"/>
</dbReference>
<comment type="caution">
    <text evidence="6">The sequence shown here is derived from an EMBL/GenBank/DDBJ whole genome shotgun (WGS) entry which is preliminary data.</text>
</comment>
<evidence type="ECO:0000256" key="1">
    <source>
        <dbReference type="ARBA" id="ARBA00005695"/>
    </source>
</evidence>
<dbReference type="PANTHER" id="PTHR30290:SF9">
    <property type="entry name" value="OLIGOPEPTIDE-BINDING PROTEIN APPA"/>
    <property type="match status" value="1"/>
</dbReference>
<dbReference type="PIRSF" id="PIRSF002741">
    <property type="entry name" value="MppA"/>
    <property type="match status" value="1"/>
</dbReference>
<evidence type="ECO:0000256" key="3">
    <source>
        <dbReference type="ARBA" id="ARBA00022729"/>
    </source>
</evidence>
<reference evidence="6 7" key="1">
    <citation type="submission" date="2023-10" db="EMBL/GenBank/DDBJ databases">
        <title>Development of a sustainable strategy for remediation of hydrocarbon-contaminated territories based on the waste exchange concept.</title>
        <authorList>
            <person name="Krivoruchko A."/>
        </authorList>
    </citation>
    <scope>NUCLEOTIDE SEQUENCE [LARGE SCALE GENOMIC DNA]</scope>
    <source>
        <strain evidence="6 7">IEGM 1203</strain>
    </source>
</reference>
<name>A0ABU4C4R7_RHOGO</name>
<organism evidence="6 7">
    <name type="scientific">Rhodococcus globerulus</name>
    <dbReference type="NCBI Taxonomy" id="33008"/>
    <lineage>
        <taxon>Bacteria</taxon>
        <taxon>Bacillati</taxon>
        <taxon>Actinomycetota</taxon>
        <taxon>Actinomycetes</taxon>
        <taxon>Mycobacteriales</taxon>
        <taxon>Nocardiaceae</taxon>
        <taxon>Rhodococcus</taxon>
    </lineage>
</organism>
<dbReference type="Proteomes" id="UP001185927">
    <property type="component" value="Unassembled WGS sequence"/>
</dbReference>
<dbReference type="InterPro" id="IPR039424">
    <property type="entry name" value="SBP_5"/>
</dbReference>
<evidence type="ECO:0000313" key="7">
    <source>
        <dbReference type="Proteomes" id="UP001185927"/>
    </source>
</evidence>
<accession>A0ABU4C4R7</accession>
<evidence type="ECO:0000313" key="6">
    <source>
        <dbReference type="EMBL" id="MDV6271208.1"/>
    </source>
</evidence>
<keyword evidence="3" id="KW-0732">Signal</keyword>
<dbReference type="RefSeq" id="WP_317545669.1">
    <property type="nucleotide sequence ID" value="NZ_JAWLKB010000034.1"/>
</dbReference>
<evidence type="ECO:0000256" key="2">
    <source>
        <dbReference type="ARBA" id="ARBA00022448"/>
    </source>
</evidence>
<comment type="similarity">
    <text evidence="1">Belongs to the bacterial solute-binding protein 5 family.</text>
</comment>
<dbReference type="InterPro" id="IPR030678">
    <property type="entry name" value="Peptide/Ni-bd"/>
</dbReference>
<dbReference type="CDD" id="cd00995">
    <property type="entry name" value="PBP2_NikA_DppA_OppA_like"/>
    <property type="match status" value="1"/>
</dbReference>
<dbReference type="InterPro" id="IPR000914">
    <property type="entry name" value="SBP_5_dom"/>
</dbReference>
<protein>
    <submittedName>
        <fullName evidence="6">ABC transporter substrate-binding protein</fullName>
    </submittedName>
</protein>
<keyword evidence="7" id="KW-1185">Reference proteome</keyword>
<keyword evidence="2" id="KW-0813">Transport</keyword>
<dbReference type="EMBL" id="JAWLKB010000034">
    <property type="protein sequence ID" value="MDV6271208.1"/>
    <property type="molecule type" value="Genomic_DNA"/>
</dbReference>
<sequence length="580" mass="61201">MLKFRHKSSDAEVDSVVVPNHPRRVTRKSRRIVAALATIGVIAGLTACSSGNDKDTTSSGSSESVDSPVRGGTPTIGLGAPTPGFDPAKLANAGATTGTLEQFALYDVLVRLDRDTGKYEMRTAESVEPNSDFTKWTLKIKPGIKFSDGTPYDANAVKFVHDREIESGVNPAKSYISPSGFVKSISVVDDLTVEYDLNRSWAGFPFVLGGVNGIIYSPTAFAKAGSADAFNLNPGDAGAGPFTLKSYTPGESVQFVRNDNYYGGDVPLDGLTFKKLDGAPSTFQAVKTGSFDAGFVRDPSVLADAEKGGFDVVKTTSYLGNIAAMNGGNVICKGNQPQNVCEGKPDGSTAQIPTATSNPTVRKAVAAALDPSIVNNRAFADAAVLADGTFGGTNWDPQVPFPGHDLDNAKKLVEQAKSEGWDGKIRVLSQNDPAGTAWGQAVSAQLKQAGFDVTCDCSVDLTSLISKVLSARDYDVVNWGFGISSTDFTQTFVQLQQAISASNSMGFVDEGLAKSWDDLGKASTPDEQRAALTTVAERWNDTMPAVPLVQLPTGLIVSGKLHGLELAGINSILFDKAWLS</sequence>
<proteinExistence type="inferred from homology"/>
<dbReference type="Gene3D" id="3.10.105.10">
    <property type="entry name" value="Dipeptide-binding Protein, Domain 3"/>
    <property type="match status" value="1"/>
</dbReference>
<gene>
    <name evidence="6" type="ORF">R3Q16_31790</name>
</gene>
<feature type="domain" description="Solute-binding protein family 5" evidence="5">
    <location>
        <begin position="120"/>
        <end position="492"/>
    </location>
</feature>
<evidence type="ECO:0000259" key="5">
    <source>
        <dbReference type="Pfam" id="PF00496"/>
    </source>
</evidence>
<dbReference type="SUPFAM" id="SSF53850">
    <property type="entry name" value="Periplasmic binding protein-like II"/>
    <property type="match status" value="1"/>
</dbReference>